<dbReference type="PROSITE" id="PS00211">
    <property type="entry name" value="ABC_TRANSPORTER_1"/>
    <property type="match status" value="1"/>
</dbReference>
<accession>A0ABP9MA80</accession>
<keyword evidence="1" id="KW-0813">Transport</keyword>
<reference evidence="6" key="1">
    <citation type="journal article" date="2019" name="Int. J. Syst. Evol. Microbiol.">
        <title>The Global Catalogue of Microorganisms (GCM) 10K type strain sequencing project: providing services to taxonomists for standard genome sequencing and annotation.</title>
        <authorList>
            <consortium name="The Broad Institute Genomics Platform"/>
            <consortium name="The Broad Institute Genome Sequencing Center for Infectious Disease"/>
            <person name="Wu L."/>
            <person name="Ma J."/>
        </authorList>
    </citation>
    <scope>NUCLEOTIDE SEQUENCE [LARGE SCALE GENOMIC DNA]</scope>
    <source>
        <strain evidence="6">JCM 18424</strain>
    </source>
</reference>
<dbReference type="EMBL" id="BAABKE010000001">
    <property type="protein sequence ID" value="GAA5093679.1"/>
    <property type="molecule type" value="Genomic_DNA"/>
</dbReference>
<keyword evidence="6" id="KW-1185">Reference proteome</keyword>
<dbReference type="Pfam" id="PF00005">
    <property type="entry name" value="ABC_tran"/>
    <property type="match status" value="1"/>
</dbReference>
<dbReference type="InterPro" id="IPR017871">
    <property type="entry name" value="ABC_transporter-like_CS"/>
</dbReference>
<dbReference type="SUPFAM" id="SSF52540">
    <property type="entry name" value="P-loop containing nucleoside triphosphate hydrolases"/>
    <property type="match status" value="1"/>
</dbReference>
<dbReference type="InterPro" id="IPR003593">
    <property type="entry name" value="AAA+_ATPase"/>
</dbReference>
<dbReference type="InterPro" id="IPR027417">
    <property type="entry name" value="P-loop_NTPase"/>
</dbReference>
<keyword evidence="2" id="KW-0547">Nucleotide-binding</keyword>
<dbReference type="InterPro" id="IPR003439">
    <property type="entry name" value="ABC_transporter-like_ATP-bd"/>
</dbReference>
<sequence>MTTMTDKSNIAIEIEHLYNRFGRHSVHEDLNMLVQKGELVALVGGSGAGKTTLLRAIIMLLRPYSGQVYMFGQPVWGISNKEQMELRKGFGMLFQSGALFSSLTVLENVMVPMKEHLNLSASEMKELAELKIILSGLPPHAANLYPRELSGGMIKRASLARALALDPQLLFLDEPTAGLDPVGAGEFDDLMNQLKESLSLTIMMVTHDLDSLWATTDKVAFLGEKKILAYKPIGELVKDPHPLIQHYFQGPRGRATEGTYGK</sequence>
<organism evidence="5 6">
    <name type="scientific">Wohlfahrtiimonas larvae</name>
    <dbReference type="NCBI Taxonomy" id="1157986"/>
    <lineage>
        <taxon>Bacteria</taxon>
        <taxon>Pseudomonadati</taxon>
        <taxon>Pseudomonadota</taxon>
        <taxon>Gammaproteobacteria</taxon>
        <taxon>Cardiobacteriales</taxon>
        <taxon>Ignatzschineriaceae</taxon>
        <taxon>Wohlfahrtiimonas</taxon>
    </lineage>
</organism>
<dbReference type="PROSITE" id="PS50893">
    <property type="entry name" value="ABC_TRANSPORTER_2"/>
    <property type="match status" value="1"/>
</dbReference>
<dbReference type="Gene3D" id="3.40.50.300">
    <property type="entry name" value="P-loop containing nucleotide triphosphate hydrolases"/>
    <property type="match status" value="1"/>
</dbReference>
<dbReference type="PANTHER" id="PTHR43023:SF3">
    <property type="entry name" value="PROTEIN TRIGALACTOSYLDIACYLGLYCEROL 3, CHLOROPLASTIC"/>
    <property type="match status" value="1"/>
</dbReference>
<gene>
    <name evidence="5" type="ORF">GCM10023338_01070</name>
</gene>
<dbReference type="GO" id="GO:0005524">
    <property type="term" value="F:ATP binding"/>
    <property type="evidence" value="ECO:0007669"/>
    <property type="project" value="UniProtKB-KW"/>
</dbReference>
<protein>
    <submittedName>
        <fullName evidence="5">ABC transporter ATP-binding protein</fullName>
    </submittedName>
</protein>
<evidence type="ECO:0000259" key="4">
    <source>
        <dbReference type="PROSITE" id="PS50893"/>
    </source>
</evidence>
<evidence type="ECO:0000256" key="1">
    <source>
        <dbReference type="ARBA" id="ARBA00022448"/>
    </source>
</evidence>
<dbReference type="PANTHER" id="PTHR43023">
    <property type="entry name" value="PROTEIN TRIGALACTOSYLDIACYLGLYCEROL 3, CHLOROPLASTIC"/>
    <property type="match status" value="1"/>
</dbReference>
<evidence type="ECO:0000313" key="6">
    <source>
        <dbReference type="Proteomes" id="UP001500631"/>
    </source>
</evidence>
<name>A0ABP9MA80_9GAMM</name>
<evidence type="ECO:0000313" key="5">
    <source>
        <dbReference type="EMBL" id="GAA5093679.1"/>
    </source>
</evidence>
<evidence type="ECO:0000256" key="2">
    <source>
        <dbReference type="ARBA" id="ARBA00022741"/>
    </source>
</evidence>
<dbReference type="SMART" id="SM00382">
    <property type="entry name" value="AAA"/>
    <property type="match status" value="1"/>
</dbReference>
<evidence type="ECO:0000256" key="3">
    <source>
        <dbReference type="ARBA" id="ARBA00022840"/>
    </source>
</evidence>
<dbReference type="Proteomes" id="UP001500631">
    <property type="component" value="Unassembled WGS sequence"/>
</dbReference>
<feature type="domain" description="ABC transporter" evidence="4">
    <location>
        <begin position="12"/>
        <end position="249"/>
    </location>
</feature>
<dbReference type="RefSeq" id="WP_077926000.1">
    <property type="nucleotide sequence ID" value="NZ_BAABKE010000001.1"/>
</dbReference>
<proteinExistence type="predicted"/>
<keyword evidence="3 5" id="KW-0067">ATP-binding</keyword>
<comment type="caution">
    <text evidence="5">The sequence shown here is derived from an EMBL/GenBank/DDBJ whole genome shotgun (WGS) entry which is preliminary data.</text>
</comment>